<comment type="subunit">
    <text evidence="5">Heterodimer of LeuC and LeuD.</text>
</comment>
<evidence type="ECO:0000256" key="1">
    <source>
        <dbReference type="ARBA" id="ARBA00000491"/>
    </source>
</evidence>
<dbReference type="InterPro" id="IPR004431">
    <property type="entry name" value="3-IsopropMal_deHydase_ssu"/>
</dbReference>
<keyword evidence="8" id="KW-0028">Amino-acid biosynthesis</keyword>
<keyword evidence="10" id="KW-0100">Branched-chain amino acid biosynthesis</keyword>
<keyword evidence="7" id="KW-0432">Leucine biosynthesis</keyword>
<comment type="function">
    <text evidence="2">Catalyzes the isomerization between 2-isopropylmalate and 3-isopropylmalate, via the formation of 2-isopropylmaleate.</text>
</comment>
<dbReference type="CDD" id="cd01577">
    <property type="entry name" value="IPMI_Swivel"/>
    <property type="match status" value="1"/>
</dbReference>
<evidence type="ECO:0000256" key="4">
    <source>
        <dbReference type="ARBA" id="ARBA00009845"/>
    </source>
</evidence>
<dbReference type="Proteomes" id="UP000198512">
    <property type="component" value="Unassembled WGS sequence"/>
</dbReference>
<evidence type="ECO:0000256" key="2">
    <source>
        <dbReference type="ARBA" id="ARBA00002695"/>
    </source>
</evidence>
<accession>A0ABY1BMH0</accession>
<evidence type="ECO:0000313" key="12">
    <source>
        <dbReference type="EMBL" id="SER18856.1"/>
    </source>
</evidence>
<evidence type="ECO:0000256" key="9">
    <source>
        <dbReference type="ARBA" id="ARBA00023239"/>
    </source>
</evidence>
<comment type="catalytic activity">
    <reaction evidence="1">
        <text>(2R,3S)-3-isopropylmalate = (2S)-2-isopropylmalate</text>
        <dbReference type="Rhea" id="RHEA:32287"/>
        <dbReference type="ChEBI" id="CHEBI:1178"/>
        <dbReference type="ChEBI" id="CHEBI:35121"/>
        <dbReference type="EC" id="4.2.1.33"/>
    </reaction>
</comment>
<proteinExistence type="inferred from homology"/>
<evidence type="ECO:0000256" key="7">
    <source>
        <dbReference type="ARBA" id="ARBA00022430"/>
    </source>
</evidence>
<dbReference type="Pfam" id="PF00694">
    <property type="entry name" value="Aconitase_C"/>
    <property type="match status" value="1"/>
</dbReference>
<evidence type="ECO:0000256" key="10">
    <source>
        <dbReference type="ARBA" id="ARBA00023304"/>
    </source>
</evidence>
<protein>
    <recommendedName>
        <fullName evidence="6">3-isopropylmalate dehydratase</fullName>
        <ecNumber evidence="6">4.2.1.33</ecNumber>
    </recommendedName>
</protein>
<comment type="similarity">
    <text evidence="4">Belongs to the LeuD family. LeuD type 1 subfamily.</text>
</comment>
<keyword evidence="9" id="KW-0456">Lyase</keyword>
<comment type="caution">
    <text evidence="12">The sequence shown here is derived from an EMBL/GenBank/DDBJ whole genome shotgun (WGS) entry which is preliminary data.</text>
</comment>
<dbReference type="InterPro" id="IPR050075">
    <property type="entry name" value="LeuD"/>
</dbReference>
<dbReference type="SUPFAM" id="SSF52016">
    <property type="entry name" value="LeuD/IlvD-like"/>
    <property type="match status" value="1"/>
</dbReference>
<dbReference type="EMBL" id="FOFP01000017">
    <property type="protein sequence ID" value="SER18856.1"/>
    <property type="molecule type" value="Genomic_DNA"/>
</dbReference>
<dbReference type="RefSeq" id="WP_069519461.1">
    <property type="nucleotide sequence ID" value="NZ_FOFP01000017.1"/>
</dbReference>
<reference evidence="12 13" key="1">
    <citation type="submission" date="2016-10" db="EMBL/GenBank/DDBJ databases">
        <authorList>
            <person name="Varghese N."/>
            <person name="Submissions S."/>
        </authorList>
    </citation>
    <scope>NUCLEOTIDE SEQUENCE [LARGE SCALE GENOMIC DNA]</scope>
    <source>
        <strain evidence="12 13">CIP 109853</strain>
    </source>
</reference>
<evidence type="ECO:0000313" key="13">
    <source>
        <dbReference type="Proteomes" id="UP000198512"/>
    </source>
</evidence>
<dbReference type="NCBIfam" id="TIGR00171">
    <property type="entry name" value="leuD"/>
    <property type="match status" value="1"/>
</dbReference>
<comment type="pathway">
    <text evidence="3">Amino-acid biosynthesis; L-leucine biosynthesis; L-leucine from 3-methyl-2-oxobutanoate: step 2/4.</text>
</comment>
<evidence type="ECO:0000256" key="5">
    <source>
        <dbReference type="ARBA" id="ARBA00011271"/>
    </source>
</evidence>
<evidence type="ECO:0000256" key="8">
    <source>
        <dbReference type="ARBA" id="ARBA00022605"/>
    </source>
</evidence>
<organism evidence="12 13">
    <name type="scientific">Pseudomonas cuatrocienegasensis</name>
    <dbReference type="NCBI Taxonomy" id="543360"/>
    <lineage>
        <taxon>Bacteria</taxon>
        <taxon>Pseudomonadati</taxon>
        <taxon>Pseudomonadota</taxon>
        <taxon>Gammaproteobacteria</taxon>
        <taxon>Pseudomonadales</taxon>
        <taxon>Pseudomonadaceae</taxon>
        <taxon>Pseudomonas</taxon>
    </lineage>
</organism>
<feature type="domain" description="Aconitase A/isopropylmalate dehydratase small subunit swivel" evidence="11">
    <location>
        <begin position="14"/>
        <end position="119"/>
    </location>
</feature>
<dbReference type="EC" id="4.2.1.33" evidence="6"/>
<keyword evidence="13" id="KW-1185">Reference proteome</keyword>
<dbReference type="InterPro" id="IPR000573">
    <property type="entry name" value="AconitaseA/IPMdHydase_ssu_swvl"/>
</dbReference>
<evidence type="ECO:0000256" key="3">
    <source>
        <dbReference type="ARBA" id="ARBA00004729"/>
    </source>
</evidence>
<dbReference type="InterPro" id="IPR015928">
    <property type="entry name" value="Aconitase/3IPM_dehydase_swvl"/>
</dbReference>
<dbReference type="InterPro" id="IPR033940">
    <property type="entry name" value="IPMI_Swivel"/>
</dbReference>
<name>A0ABY1BMH0_9PSED</name>
<dbReference type="Gene3D" id="3.20.19.10">
    <property type="entry name" value="Aconitase, domain 4"/>
    <property type="match status" value="1"/>
</dbReference>
<dbReference type="PANTHER" id="PTHR43345:SF5">
    <property type="entry name" value="3-ISOPROPYLMALATE DEHYDRATASE SMALL SUBUNIT"/>
    <property type="match status" value="1"/>
</dbReference>
<evidence type="ECO:0000259" key="11">
    <source>
        <dbReference type="Pfam" id="PF00694"/>
    </source>
</evidence>
<dbReference type="NCBIfam" id="NF002458">
    <property type="entry name" value="PRK01641.1"/>
    <property type="match status" value="1"/>
</dbReference>
<sequence>MAKPFVRLSSGLVVLDQDNIDTDQIVPARFMTTLSSAGLAQALFADARNINLGQHPLDTAWPEQQRILLGGHNFGCGSSREHAVWAIRDFGFEAVLAPRIADIFRSNALNNGLLALEISTGLYARLVSQRDARLTLDLQAQTLSDDSGAVETFAIDPFARYCLLRGIDRLDYLLQKNQQVNAYEEGR</sequence>
<evidence type="ECO:0000256" key="6">
    <source>
        <dbReference type="ARBA" id="ARBA00011998"/>
    </source>
</evidence>
<dbReference type="PANTHER" id="PTHR43345">
    <property type="entry name" value="3-ISOPROPYLMALATE DEHYDRATASE SMALL SUBUNIT 2-RELATED-RELATED"/>
    <property type="match status" value="1"/>
</dbReference>
<gene>
    <name evidence="12" type="ORF">SAMN05216600_11713</name>
</gene>